<sequence length="156" mass="17800">MWKGIKESLGGRSETKIRDIEYENTKFTNISDMCEIFNKFSADSVNQIYEDGLETMVGIEPIMEDEFAKTMVGIEPIIEDEFAKILKKLKKYGSVDEVDVYIIEMAGNMLCEKIINVLNASFLKGVIPSEWKVIMVMPGPKNHRQVVETNVNEQLL</sequence>
<proteinExistence type="predicted"/>
<evidence type="ECO:0000313" key="2">
    <source>
        <dbReference type="Proteomes" id="UP001516400"/>
    </source>
</evidence>
<organism evidence="1 2">
    <name type="scientific">Cryptolaemus montrouzieri</name>
    <dbReference type="NCBI Taxonomy" id="559131"/>
    <lineage>
        <taxon>Eukaryota</taxon>
        <taxon>Metazoa</taxon>
        <taxon>Ecdysozoa</taxon>
        <taxon>Arthropoda</taxon>
        <taxon>Hexapoda</taxon>
        <taxon>Insecta</taxon>
        <taxon>Pterygota</taxon>
        <taxon>Neoptera</taxon>
        <taxon>Endopterygota</taxon>
        <taxon>Coleoptera</taxon>
        <taxon>Polyphaga</taxon>
        <taxon>Cucujiformia</taxon>
        <taxon>Coccinelloidea</taxon>
        <taxon>Coccinellidae</taxon>
        <taxon>Scymninae</taxon>
        <taxon>Scymnini</taxon>
        <taxon>Cryptolaemus</taxon>
    </lineage>
</organism>
<comment type="caution">
    <text evidence="1">The sequence shown here is derived from an EMBL/GenBank/DDBJ whole genome shotgun (WGS) entry which is preliminary data.</text>
</comment>
<accession>A0ABD2NQ96</accession>
<dbReference type="EMBL" id="JABFTP020000144">
    <property type="protein sequence ID" value="KAL3280674.1"/>
    <property type="molecule type" value="Genomic_DNA"/>
</dbReference>
<dbReference type="Proteomes" id="UP001516400">
    <property type="component" value="Unassembled WGS sequence"/>
</dbReference>
<protein>
    <submittedName>
        <fullName evidence="1">Uncharacterized protein</fullName>
    </submittedName>
</protein>
<evidence type="ECO:0000313" key="1">
    <source>
        <dbReference type="EMBL" id="KAL3280674.1"/>
    </source>
</evidence>
<dbReference type="AlphaFoldDB" id="A0ABD2NQ96"/>
<keyword evidence="2" id="KW-1185">Reference proteome</keyword>
<gene>
    <name evidence="1" type="ORF">HHI36_003911</name>
</gene>
<name>A0ABD2NQ96_9CUCU</name>
<reference evidence="1 2" key="1">
    <citation type="journal article" date="2021" name="BMC Biol.">
        <title>Horizontally acquired antibacterial genes associated with adaptive radiation of ladybird beetles.</title>
        <authorList>
            <person name="Li H.S."/>
            <person name="Tang X.F."/>
            <person name="Huang Y.H."/>
            <person name="Xu Z.Y."/>
            <person name="Chen M.L."/>
            <person name="Du X.Y."/>
            <person name="Qiu B.Y."/>
            <person name="Chen P.T."/>
            <person name="Zhang W."/>
            <person name="Slipinski A."/>
            <person name="Escalona H.E."/>
            <person name="Waterhouse R.M."/>
            <person name="Zwick A."/>
            <person name="Pang H."/>
        </authorList>
    </citation>
    <scope>NUCLEOTIDE SEQUENCE [LARGE SCALE GENOMIC DNA]</scope>
    <source>
        <strain evidence="1">SYSU2018</strain>
    </source>
</reference>